<evidence type="ECO:0000313" key="2">
    <source>
        <dbReference type="Proteomes" id="UP000308600"/>
    </source>
</evidence>
<dbReference type="EMBL" id="ML208704">
    <property type="protein sequence ID" value="TFK61023.1"/>
    <property type="molecule type" value="Genomic_DNA"/>
</dbReference>
<protein>
    <submittedName>
        <fullName evidence="1">Uncharacterized protein</fullName>
    </submittedName>
</protein>
<evidence type="ECO:0000313" key="1">
    <source>
        <dbReference type="EMBL" id="TFK61023.1"/>
    </source>
</evidence>
<sequence length="416" mass="44314">MVSGGFPSQPSPPRSSSFSSHLTRADASFWFVSPIGGIWSVTAQSGRTLVVTLADCLHIGSSPEGDRLATSSDSGAIATTSSAENSTAATASDGTETSTSTGQVFQALNGTRSRRRNRTASAAPLSSTTASSSSSNANQNNPPVANHHPFMQPSHFGINGGGLPPAGNIIIPPIPLSFAAPILGPLLRYAPPVSHKALTNDVLLDLEAKYGRVMHRINRERDFRQSIVDENRRQSLERKARMEQQREAQLDYAKKLRMMTKRVAEKRRRRRDLEQAAEVASACPPAQDDEENEPAPEVASTSSSTPSESQTEVQTGDNAEPLLQETSLVLGQDPTPEPLTSTDSSDEENGAPTAPNTTPTNEGAADSQAASAGEPSSPRGVKRAREEAEPESSQDDDEKRPTRKARPSPGPDPDSF</sequence>
<reference evidence="1 2" key="1">
    <citation type="journal article" date="2019" name="Nat. Ecol. Evol.">
        <title>Megaphylogeny resolves global patterns of mushroom evolution.</title>
        <authorList>
            <person name="Varga T."/>
            <person name="Krizsan K."/>
            <person name="Foldi C."/>
            <person name="Dima B."/>
            <person name="Sanchez-Garcia M."/>
            <person name="Sanchez-Ramirez S."/>
            <person name="Szollosi G.J."/>
            <person name="Szarkandi J.G."/>
            <person name="Papp V."/>
            <person name="Albert L."/>
            <person name="Andreopoulos W."/>
            <person name="Angelini C."/>
            <person name="Antonin V."/>
            <person name="Barry K.W."/>
            <person name="Bougher N.L."/>
            <person name="Buchanan P."/>
            <person name="Buyck B."/>
            <person name="Bense V."/>
            <person name="Catcheside P."/>
            <person name="Chovatia M."/>
            <person name="Cooper J."/>
            <person name="Damon W."/>
            <person name="Desjardin D."/>
            <person name="Finy P."/>
            <person name="Geml J."/>
            <person name="Haridas S."/>
            <person name="Hughes K."/>
            <person name="Justo A."/>
            <person name="Karasinski D."/>
            <person name="Kautmanova I."/>
            <person name="Kiss B."/>
            <person name="Kocsube S."/>
            <person name="Kotiranta H."/>
            <person name="LaButti K.M."/>
            <person name="Lechner B.E."/>
            <person name="Liimatainen K."/>
            <person name="Lipzen A."/>
            <person name="Lukacs Z."/>
            <person name="Mihaltcheva S."/>
            <person name="Morgado L.N."/>
            <person name="Niskanen T."/>
            <person name="Noordeloos M.E."/>
            <person name="Ohm R.A."/>
            <person name="Ortiz-Santana B."/>
            <person name="Ovrebo C."/>
            <person name="Racz N."/>
            <person name="Riley R."/>
            <person name="Savchenko A."/>
            <person name="Shiryaev A."/>
            <person name="Soop K."/>
            <person name="Spirin V."/>
            <person name="Szebenyi C."/>
            <person name="Tomsovsky M."/>
            <person name="Tulloss R.E."/>
            <person name="Uehling J."/>
            <person name="Grigoriev I.V."/>
            <person name="Vagvolgyi C."/>
            <person name="Papp T."/>
            <person name="Martin F.M."/>
            <person name="Miettinen O."/>
            <person name="Hibbett D.S."/>
            <person name="Nagy L.G."/>
        </authorList>
    </citation>
    <scope>NUCLEOTIDE SEQUENCE [LARGE SCALE GENOMIC DNA]</scope>
    <source>
        <strain evidence="1 2">NL-1719</strain>
    </source>
</reference>
<accession>A0ACD3A5B9</accession>
<keyword evidence="2" id="KW-1185">Reference proteome</keyword>
<gene>
    <name evidence="1" type="ORF">BDN72DRAFT_850027</name>
</gene>
<organism evidence="1 2">
    <name type="scientific">Pluteus cervinus</name>
    <dbReference type="NCBI Taxonomy" id="181527"/>
    <lineage>
        <taxon>Eukaryota</taxon>
        <taxon>Fungi</taxon>
        <taxon>Dikarya</taxon>
        <taxon>Basidiomycota</taxon>
        <taxon>Agaricomycotina</taxon>
        <taxon>Agaricomycetes</taxon>
        <taxon>Agaricomycetidae</taxon>
        <taxon>Agaricales</taxon>
        <taxon>Pluteineae</taxon>
        <taxon>Pluteaceae</taxon>
        <taxon>Pluteus</taxon>
    </lineage>
</organism>
<name>A0ACD3A5B9_9AGAR</name>
<proteinExistence type="predicted"/>
<dbReference type="Proteomes" id="UP000308600">
    <property type="component" value="Unassembled WGS sequence"/>
</dbReference>